<reference evidence="1" key="1">
    <citation type="journal article" date="2020" name="Stud. Mycol.">
        <title>101 Dothideomycetes genomes: a test case for predicting lifestyles and emergence of pathogens.</title>
        <authorList>
            <person name="Haridas S."/>
            <person name="Albert R."/>
            <person name="Binder M."/>
            <person name="Bloem J."/>
            <person name="Labutti K."/>
            <person name="Salamov A."/>
            <person name="Andreopoulos B."/>
            <person name="Baker S."/>
            <person name="Barry K."/>
            <person name="Bills G."/>
            <person name="Bluhm B."/>
            <person name="Cannon C."/>
            <person name="Castanera R."/>
            <person name="Culley D."/>
            <person name="Daum C."/>
            <person name="Ezra D."/>
            <person name="Gonzalez J."/>
            <person name="Henrissat B."/>
            <person name="Kuo A."/>
            <person name="Liang C."/>
            <person name="Lipzen A."/>
            <person name="Lutzoni F."/>
            <person name="Magnuson J."/>
            <person name="Mondo S."/>
            <person name="Nolan M."/>
            <person name="Ohm R."/>
            <person name="Pangilinan J."/>
            <person name="Park H.-J."/>
            <person name="Ramirez L."/>
            <person name="Alfaro M."/>
            <person name="Sun H."/>
            <person name="Tritt A."/>
            <person name="Yoshinaga Y."/>
            <person name="Zwiers L.-H."/>
            <person name="Turgeon B."/>
            <person name="Goodwin S."/>
            <person name="Spatafora J."/>
            <person name="Crous P."/>
            <person name="Grigoriev I."/>
        </authorList>
    </citation>
    <scope>NUCLEOTIDE SEQUENCE</scope>
    <source>
        <strain evidence="1">CBS 525.71</strain>
    </source>
</reference>
<dbReference type="EMBL" id="MU006716">
    <property type="protein sequence ID" value="KAF2627580.1"/>
    <property type="molecule type" value="Genomic_DNA"/>
</dbReference>
<evidence type="ECO:0000313" key="1">
    <source>
        <dbReference type="EMBL" id="KAF2627580.1"/>
    </source>
</evidence>
<comment type="caution">
    <text evidence="1">The sequence shown here is derived from an EMBL/GenBank/DDBJ whole genome shotgun (WGS) entry which is preliminary data.</text>
</comment>
<accession>A0ACB6S1P3</accession>
<organism evidence="1 2">
    <name type="scientific">Macroventuria anomochaeta</name>
    <dbReference type="NCBI Taxonomy" id="301207"/>
    <lineage>
        <taxon>Eukaryota</taxon>
        <taxon>Fungi</taxon>
        <taxon>Dikarya</taxon>
        <taxon>Ascomycota</taxon>
        <taxon>Pezizomycotina</taxon>
        <taxon>Dothideomycetes</taxon>
        <taxon>Pleosporomycetidae</taxon>
        <taxon>Pleosporales</taxon>
        <taxon>Pleosporineae</taxon>
        <taxon>Didymellaceae</taxon>
        <taxon>Macroventuria</taxon>
    </lineage>
</organism>
<protein>
    <submittedName>
        <fullName evidence="1">Uncharacterized protein</fullName>
    </submittedName>
</protein>
<evidence type="ECO:0000313" key="2">
    <source>
        <dbReference type="Proteomes" id="UP000799754"/>
    </source>
</evidence>
<sequence length="100" mass="11551">MLDFLVEMKQFYLELINTLLPGSASLSYFIPLLHLPLGVLMPPWKLSHGQLCATIHPLSIVATVRAWFALGGNDFISTDCLYLTLFLYFKDPRRNFRRVY</sequence>
<gene>
    <name evidence="1" type="ORF">BU25DRAFT_410736</name>
</gene>
<keyword evidence="2" id="KW-1185">Reference proteome</keyword>
<proteinExistence type="predicted"/>
<dbReference type="Proteomes" id="UP000799754">
    <property type="component" value="Unassembled WGS sequence"/>
</dbReference>
<name>A0ACB6S1P3_9PLEO</name>